<evidence type="ECO:0000256" key="10">
    <source>
        <dbReference type="ARBA" id="ARBA00023204"/>
    </source>
</evidence>
<dbReference type="GO" id="GO:0031573">
    <property type="term" value="P:mitotic intra-S DNA damage checkpoint signaling"/>
    <property type="evidence" value="ECO:0007669"/>
    <property type="project" value="TreeGrafter"/>
</dbReference>
<dbReference type="GO" id="GO:0008821">
    <property type="term" value="F:crossover junction DNA endonuclease activity"/>
    <property type="evidence" value="ECO:0007669"/>
    <property type="project" value="InterPro"/>
</dbReference>
<dbReference type="GO" id="GO:0000727">
    <property type="term" value="P:double-strand break repair via break-induced replication"/>
    <property type="evidence" value="ECO:0007669"/>
    <property type="project" value="TreeGrafter"/>
</dbReference>
<reference evidence="12" key="1">
    <citation type="journal article" date="2020" name="Nature">
        <title>Giant virus diversity and host interactions through global metagenomics.</title>
        <authorList>
            <person name="Schulz F."/>
            <person name="Roux S."/>
            <person name="Paez-Espino D."/>
            <person name="Jungbluth S."/>
            <person name="Walsh D.A."/>
            <person name="Denef V.J."/>
            <person name="McMahon K.D."/>
            <person name="Konstantinidis K.T."/>
            <person name="Eloe-Fadrosh E.A."/>
            <person name="Kyrpides N.C."/>
            <person name="Woyke T."/>
        </authorList>
    </citation>
    <scope>NUCLEOTIDE SEQUENCE</scope>
    <source>
        <strain evidence="12">GVMAG-M-3300023179-62</strain>
    </source>
</reference>
<evidence type="ECO:0000313" key="12">
    <source>
        <dbReference type="EMBL" id="QHT74848.1"/>
    </source>
</evidence>
<evidence type="ECO:0000256" key="3">
    <source>
        <dbReference type="ARBA" id="ARBA00022722"/>
    </source>
</evidence>
<sequence length="249" mass="28326">MIELVIDNREQELIQKLKPISPLVEQLDVGDILFRKDKNTVLIIERKTVNDLKASICDGRGREQKARLLGSTPRQRIIYLVEGSLDKPLSSKISGLPVSTLIGSLINTQLRDGIKVYKTSTIDESAEFIIKLLDKLEKDGETYFRDEEYKSSDESYSATLKKSKKANMTPNLWFITQLSLIPQVTEKVSSVIVEKYSNLQNLMKEYETTPEHLREKLVADLTFPLSTGGSRRIGDTISKRIYHFLFGIT</sequence>
<dbReference type="InterPro" id="IPR042530">
    <property type="entry name" value="EME1/EME2_C"/>
</dbReference>
<dbReference type="PANTHER" id="PTHR13451:SF0">
    <property type="entry name" value="CROSSOVER JUNCTION ENDONUCLEASE MUS81"/>
    <property type="match status" value="1"/>
</dbReference>
<keyword evidence="4" id="KW-0479">Metal-binding</keyword>
<dbReference type="GO" id="GO:0005634">
    <property type="term" value="C:nucleus"/>
    <property type="evidence" value="ECO:0007669"/>
    <property type="project" value="TreeGrafter"/>
</dbReference>
<proteinExistence type="inferred from homology"/>
<dbReference type="InterPro" id="IPR011335">
    <property type="entry name" value="Restrct_endonuc-II-like"/>
</dbReference>
<dbReference type="GO" id="GO:0000712">
    <property type="term" value="P:resolution of meiotic recombination intermediates"/>
    <property type="evidence" value="ECO:0007669"/>
    <property type="project" value="TreeGrafter"/>
</dbReference>
<comment type="cofactor">
    <cofactor evidence="1">
        <name>Mg(2+)</name>
        <dbReference type="ChEBI" id="CHEBI:18420"/>
    </cofactor>
</comment>
<dbReference type="AlphaFoldDB" id="A0A6C0H2T3"/>
<feature type="domain" description="ERCC4" evidence="11">
    <location>
        <begin position="3"/>
        <end position="85"/>
    </location>
</feature>
<dbReference type="EMBL" id="MN739859">
    <property type="protein sequence ID" value="QHT74848.1"/>
    <property type="molecule type" value="Genomic_DNA"/>
</dbReference>
<keyword evidence="7" id="KW-0378">Hydrolase</keyword>
<dbReference type="GO" id="GO:0048257">
    <property type="term" value="F:3'-flap endonuclease activity"/>
    <property type="evidence" value="ECO:0007669"/>
    <property type="project" value="TreeGrafter"/>
</dbReference>
<dbReference type="SUPFAM" id="SSF52980">
    <property type="entry name" value="Restriction endonuclease-like"/>
    <property type="match status" value="1"/>
</dbReference>
<organism evidence="12">
    <name type="scientific">viral metagenome</name>
    <dbReference type="NCBI Taxonomy" id="1070528"/>
    <lineage>
        <taxon>unclassified sequences</taxon>
        <taxon>metagenomes</taxon>
        <taxon>organismal metagenomes</taxon>
    </lineage>
</organism>
<evidence type="ECO:0000256" key="5">
    <source>
        <dbReference type="ARBA" id="ARBA00022759"/>
    </source>
</evidence>
<keyword evidence="9" id="KW-0233">DNA recombination</keyword>
<dbReference type="SMART" id="SM00891">
    <property type="entry name" value="ERCC4"/>
    <property type="match status" value="1"/>
</dbReference>
<evidence type="ECO:0000256" key="9">
    <source>
        <dbReference type="ARBA" id="ARBA00023172"/>
    </source>
</evidence>
<dbReference type="Pfam" id="PF21292">
    <property type="entry name" value="EME1-MUS81_C"/>
    <property type="match status" value="1"/>
</dbReference>
<keyword evidence="8" id="KW-0460">Magnesium</keyword>
<dbReference type="GO" id="GO:0006308">
    <property type="term" value="P:DNA catabolic process"/>
    <property type="evidence" value="ECO:0007669"/>
    <property type="project" value="InterPro"/>
</dbReference>
<evidence type="ECO:0000256" key="4">
    <source>
        <dbReference type="ARBA" id="ARBA00022723"/>
    </source>
</evidence>
<dbReference type="Gene3D" id="3.40.50.10130">
    <property type="match status" value="1"/>
</dbReference>
<evidence type="ECO:0000256" key="8">
    <source>
        <dbReference type="ARBA" id="ARBA00022842"/>
    </source>
</evidence>
<evidence type="ECO:0000259" key="11">
    <source>
        <dbReference type="SMART" id="SM00891"/>
    </source>
</evidence>
<accession>A0A6C0H2T3</accession>
<dbReference type="GO" id="GO:0046872">
    <property type="term" value="F:metal ion binding"/>
    <property type="evidence" value="ECO:0007669"/>
    <property type="project" value="UniProtKB-KW"/>
</dbReference>
<dbReference type="InterPro" id="IPR006166">
    <property type="entry name" value="ERCC4_domain"/>
</dbReference>
<keyword evidence="10" id="KW-0234">DNA repair</keyword>
<dbReference type="GO" id="GO:0048476">
    <property type="term" value="C:Holliday junction resolvase complex"/>
    <property type="evidence" value="ECO:0007669"/>
    <property type="project" value="TreeGrafter"/>
</dbReference>
<evidence type="ECO:0000256" key="6">
    <source>
        <dbReference type="ARBA" id="ARBA00022763"/>
    </source>
</evidence>
<dbReference type="InterPro" id="IPR033309">
    <property type="entry name" value="Mus81"/>
</dbReference>
<keyword evidence="6" id="KW-0227">DNA damage</keyword>
<protein>
    <recommendedName>
        <fullName evidence="11">ERCC4 domain-containing protein</fullName>
    </recommendedName>
</protein>
<dbReference type="GO" id="GO:0003677">
    <property type="term" value="F:DNA binding"/>
    <property type="evidence" value="ECO:0007669"/>
    <property type="project" value="InterPro"/>
</dbReference>
<dbReference type="Gene3D" id="1.10.150.670">
    <property type="entry name" value="Crossover junction endonuclease EME1, DNA-binding domain"/>
    <property type="match status" value="1"/>
</dbReference>
<name>A0A6C0H2T3_9ZZZZ</name>
<keyword evidence="3" id="KW-0540">Nuclease</keyword>
<evidence type="ECO:0000256" key="1">
    <source>
        <dbReference type="ARBA" id="ARBA00001946"/>
    </source>
</evidence>
<dbReference type="Pfam" id="PF02732">
    <property type="entry name" value="ERCC4"/>
    <property type="match status" value="1"/>
</dbReference>
<keyword evidence="5" id="KW-0255">Endonuclease</keyword>
<dbReference type="CDD" id="cd20074">
    <property type="entry name" value="XPF_nuclease_Mus81"/>
    <property type="match status" value="1"/>
</dbReference>
<evidence type="ECO:0000256" key="7">
    <source>
        <dbReference type="ARBA" id="ARBA00022801"/>
    </source>
</evidence>
<dbReference type="InterPro" id="IPR047416">
    <property type="entry name" value="XPF_nuclease_Mus81"/>
</dbReference>
<evidence type="ECO:0000256" key="2">
    <source>
        <dbReference type="ARBA" id="ARBA00010015"/>
    </source>
</evidence>
<dbReference type="PANTHER" id="PTHR13451">
    <property type="entry name" value="CLASS II CROSSOVER JUNCTION ENDONUCLEASE MUS81"/>
    <property type="match status" value="1"/>
</dbReference>
<comment type="similarity">
    <text evidence="2">Belongs to the XPF family.</text>
</comment>